<dbReference type="EMBL" id="JBHSCY010000001">
    <property type="protein sequence ID" value="MFC4268650.1"/>
    <property type="molecule type" value="Genomic_DNA"/>
</dbReference>
<dbReference type="PROSITE" id="PS51186">
    <property type="entry name" value="GNAT"/>
    <property type="match status" value="1"/>
</dbReference>
<accession>A0ABV8R8A7</accession>
<dbReference type="Pfam" id="PF00583">
    <property type="entry name" value="Acetyltransf_1"/>
    <property type="match status" value="1"/>
</dbReference>
<dbReference type="RefSeq" id="WP_377409225.1">
    <property type="nucleotide sequence ID" value="NZ_JBHSCY010000001.1"/>
</dbReference>
<evidence type="ECO:0000313" key="4">
    <source>
        <dbReference type="EMBL" id="MFC4268650.1"/>
    </source>
</evidence>
<keyword evidence="2 4" id="KW-0012">Acyltransferase</keyword>
<dbReference type="PANTHER" id="PTHR42919">
    <property type="entry name" value="N-ALPHA-ACETYLTRANSFERASE"/>
    <property type="match status" value="1"/>
</dbReference>
<dbReference type="CDD" id="cd04301">
    <property type="entry name" value="NAT_SF"/>
    <property type="match status" value="1"/>
</dbReference>
<dbReference type="Proteomes" id="UP001595826">
    <property type="component" value="Unassembled WGS sequence"/>
</dbReference>
<evidence type="ECO:0000259" key="3">
    <source>
        <dbReference type="PROSITE" id="PS51186"/>
    </source>
</evidence>
<proteinExistence type="predicted"/>
<evidence type="ECO:0000313" key="5">
    <source>
        <dbReference type="Proteomes" id="UP001595826"/>
    </source>
</evidence>
<keyword evidence="1 4" id="KW-0808">Transferase</keyword>
<reference evidence="5" key="1">
    <citation type="journal article" date="2019" name="Int. J. Syst. Evol. Microbiol.">
        <title>The Global Catalogue of Microorganisms (GCM) 10K type strain sequencing project: providing services to taxonomists for standard genome sequencing and annotation.</title>
        <authorList>
            <consortium name="The Broad Institute Genomics Platform"/>
            <consortium name="The Broad Institute Genome Sequencing Center for Infectious Disease"/>
            <person name="Wu L."/>
            <person name="Ma J."/>
        </authorList>
    </citation>
    <scope>NUCLEOTIDE SEQUENCE [LARGE SCALE GENOMIC DNA]</scope>
    <source>
        <strain evidence="5">CECT 8655</strain>
    </source>
</reference>
<dbReference type="InterPro" id="IPR051556">
    <property type="entry name" value="N-term/lysine_N-AcTrnsfr"/>
</dbReference>
<name>A0ABV8R8A7_9FLAO</name>
<protein>
    <submittedName>
        <fullName evidence="4">GNAT family N-acetyltransferase</fullName>
        <ecNumber evidence="4">2.3.1.-</ecNumber>
    </submittedName>
</protein>
<dbReference type="InterPro" id="IPR016181">
    <property type="entry name" value="Acyl_CoA_acyltransferase"/>
</dbReference>
<keyword evidence="5" id="KW-1185">Reference proteome</keyword>
<gene>
    <name evidence="4" type="ORF">ACFOWD_07005</name>
</gene>
<sequence length="171" mass="19692">MISIRKATQKDANLLSKLSIETFLPAHGHSAPKNDIDSYISENFTVKNFAKELSENTHQYYLLTYNNDVVGYSKIVLNLPCENIDAENITYLSRIYFLKTHYGLGLAKQLLDFNIQLCKKNNQTGIWLKVWVENKRAIQFYKKMGFTIVGKSDFRISAAHSNPNHHMYLAL</sequence>
<dbReference type="GO" id="GO:0016746">
    <property type="term" value="F:acyltransferase activity"/>
    <property type="evidence" value="ECO:0007669"/>
    <property type="project" value="UniProtKB-KW"/>
</dbReference>
<dbReference type="InterPro" id="IPR000182">
    <property type="entry name" value="GNAT_dom"/>
</dbReference>
<evidence type="ECO:0000256" key="2">
    <source>
        <dbReference type="ARBA" id="ARBA00023315"/>
    </source>
</evidence>
<dbReference type="PANTHER" id="PTHR42919:SF8">
    <property type="entry name" value="N-ALPHA-ACETYLTRANSFERASE 50"/>
    <property type="match status" value="1"/>
</dbReference>
<organism evidence="4 5">
    <name type="scientific">Polaribacter marinivivus</name>
    <dbReference type="NCBI Taxonomy" id="1524260"/>
    <lineage>
        <taxon>Bacteria</taxon>
        <taxon>Pseudomonadati</taxon>
        <taxon>Bacteroidota</taxon>
        <taxon>Flavobacteriia</taxon>
        <taxon>Flavobacteriales</taxon>
        <taxon>Flavobacteriaceae</taxon>
    </lineage>
</organism>
<dbReference type="SUPFAM" id="SSF55729">
    <property type="entry name" value="Acyl-CoA N-acyltransferases (Nat)"/>
    <property type="match status" value="1"/>
</dbReference>
<dbReference type="Gene3D" id="3.40.630.30">
    <property type="match status" value="1"/>
</dbReference>
<evidence type="ECO:0000256" key="1">
    <source>
        <dbReference type="ARBA" id="ARBA00022679"/>
    </source>
</evidence>
<dbReference type="EC" id="2.3.1.-" evidence="4"/>
<feature type="domain" description="N-acetyltransferase" evidence="3">
    <location>
        <begin position="2"/>
        <end position="171"/>
    </location>
</feature>
<comment type="caution">
    <text evidence="4">The sequence shown here is derived from an EMBL/GenBank/DDBJ whole genome shotgun (WGS) entry which is preliminary data.</text>
</comment>